<comment type="caution">
    <text evidence="1">The sequence shown here is derived from an EMBL/GenBank/DDBJ whole genome shotgun (WGS) entry which is preliminary data.</text>
</comment>
<evidence type="ECO:0008006" key="3">
    <source>
        <dbReference type="Google" id="ProtNLM"/>
    </source>
</evidence>
<sequence>MLPTRTLKRCPPRDLARVRVALARAAAGRSLPPEDVGAGILAILHATELASDGSAASAVWTALEAAEPGDAELRDRFLALAEADDPLSEAHAQPALWIGLEGAILRRFGTRRRRARHGERPSLRTLFWSRLDAAERREIRALCRKRAHSHGRRVRRGGQADWRLTTALPLLAGLFMRLTGWRQADDLLPYARRGHFIGFCTAALAPLGPHRSLTATALSRRWETAVKARRAEAREPWMG</sequence>
<evidence type="ECO:0000313" key="1">
    <source>
        <dbReference type="EMBL" id="GMG85614.1"/>
    </source>
</evidence>
<reference evidence="1 2" key="1">
    <citation type="submission" date="2023-04" db="EMBL/GenBank/DDBJ databases">
        <title>Marinoamorphus aggregata gen. nov., sp. Nov., isolate from tissue of brittle star Ophioplocus japonicus.</title>
        <authorList>
            <person name="Kawano K."/>
            <person name="Sawayama S."/>
            <person name="Nakagawa S."/>
        </authorList>
    </citation>
    <scope>NUCLEOTIDE SEQUENCE [LARGE SCALE GENOMIC DNA]</scope>
    <source>
        <strain evidence="1 2">NKW23</strain>
    </source>
</reference>
<dbReference type="Proteomes" id="UP001239909">
    <property type="component" value="Unassembled WGS sequence"/>
</dbReference>
<organism evidence="1 2">
    <name type="scientific">Paralimibaculum aggregatum</name>
    <dbReference type="NCBI Taxonomy" id="3036245"/>
    <lineage>
        <taxon>Bacteria</taxon>
        <taxon>Pseudomonadati</taxon>
        <taxon>Pseudomonadota</taxon>
        <taxon>Alphaproteobacteria</taxon>
        <taxon>Rhodobacterales</taxon>
        <taxon>Paracoccaceae</taxon>
        <taxon>Paralimibaculum</taxon>
    </lineage>
</organism>
<proteinExistence type="predicted"/>
<evidence type="ECO:0000313" key="2">
    <source>
        <dbReference type="Proteomes" id="UP001239909"/>
    </source>
</evidence>
<protein>
    <recommendedName>
        <fullName evidence="3">RpsU-divergently transcribed protein</fullName>
    </recommendedName>
</protein>
<keyword evidence="2" id="KW-1185">Reference proteome</keyword>
<accession>A0ABQ6LU57</accession>
<gene>
    <name evidence="1" type="ORF">LNKW23_48370</name>
</gene>
<dbReference type="EMBL" id="BSYI01000083">
    <property type="protein sequence ID" value="GMG85614.1"/>
    <property type="molecule type" value="Genomic_DNA"/>
</dbReference>
<name>A0ABQ6LU57_9RHOB</name>